<keyword evidence="2 7" id="KW-0813">Transport</keyword>
<proteinExistence type="inferred from homology"/>
<evidence type="ECO:0000256" key="6">
    <source>
        <dbReference type="ARBA" id="ARBA00023136"/>
    </source>
</evidence>
<name>A0AAU6SNC9_UNCXX</name>
<accession>A0AAU6SNC9</accession>
<evidence type="ECO:0000256" key="2">
    <source>
        <dbReference type="ARBA" id="ARBA00022448"/>
    </source>
</evidence>
<keyword evidence="6 7" id="KW-0472">Membrane</keyword>
<dbReference type="Gene3D" id="1.10.3720.10">
    <property type="entry name" value="MetI-like"/>
    <property type="match status" value="2"/>
</dbReference>
<feature type="transmembrane region" description="Helical" evidence="7">
    <location>
        <begin position="62"/>
        <end position="79"/>
    </location>
</feature>
<evidence type="ECO:0000256" key="3">
    <source>
        <dbReference type="ARBA" id="ARBA00022475"/>
    </source>
</evidence>
<feature type="transmembrane region" description="Helical" evidence="7">
    <location>
        <begin position="527"/>
        <end position="547"/>
    </location>
</feature>
<gene>
    <name evidence="9" type="ORF">MRN70_01180</name>
</gene>
<dbReference type="PANTHER" id="PTHR30183">
    <property type="entry name" value="MOLYBDENUM TRANSPORT SYSTEM PERMEASE PROTEIN MODB"/>
    <property type="match status" value="1"/>
</dbReference>
<keyword evidence="3" id="KW-1003">Cell membrane</keyword>
<feature type="transmembrane region" description="Helical" evidence="7">
    <location>
        <begin position="388"/>
        <end position="406"/>
    </location>
</feature>
<keyword evidence="4 7" id="KW-0812">Transmembrane</keyword>
<feature type="transmembrane region" description="Helical" evidence="7">
    <location>
        <begin position="118"/>
        <end position="137"/>
    </location>
</feature>
<dbReference type="InterPro" id="IPR035906">
    <property type="entry name" value="MetI-like_sf"/>
</dbReference>
<dbReference type="PROSITE" id="PS50928">
    <property type="entry name" value="ABC_TM1"/>
    <property type="match status" value="2"/>
</dbReference>
<dbReference type="FunFam" id="1.10.3720.10:FF:000120">
    <property type="entry name" value="Iron(III) ABC transporter permease"/>
    <property type="match status" value="1"/>
</dbReference>
<evidence type="ECO:0000256" key="5">
    <source>
        <dbReference type="ARBA" id="ARBA00022989"/>
    </source>
</evidence>
<feature type="transmembrane region" description="Helical" evidence="7">
    <location>
        <begin position="278"/>
        <end position="301"/>
    </location>
</feature>
<evidence type="ECO:0000256" key="1">
    <source>
        <dbReference type="ARBA" id="ARBA00004651"/>
    </source>
</evidence>
<feature type="domain" description="ABC transmembrane type-1" evidence="8">
    <location>
        <begin position="489"/>
        <end position="679"/>
    </location>
</feature>
<dbReference type="GO" id="GO:0055085">
    <property type="term" value="P:transmembrane transport"/>
    <property type="evidence" value="ECO:0007669"/>
    <property type="project" value="InterPro"/>
</dbReference>
<sequence length="698" mass="77405">MTENITSMKQNTGAIHNTDPVFYWIGLAIAAFILLPSFALDYGLFDSTSDEFYEAMGWSQPSIAWLWFVLPLGLLVRRWGVPKRSQVIRHYVDIGYSLASMGVILLSSWLTYQGLGYATIPLFIVFIAVMTLAFARLEYLGGDYFVISALITIVLLISAFIIFPSIAIFIPMFQNSSGQWVAWQFWDILSQSHILNIIRNSILLGIAVGVGATFFGLLFAIYTTRIAKRSAFIARIFSILPIVTPPFIVGLGVTLMLGRSGYVTEWMVDWFGLQQTNWLYGFSGIWLAQVLAFAPMSFMILDGAMKSLHPSLEEASYSLRANRYQTFFQVILPLLKPALANSFLIIFVQSLADFSNPLVLGGSFDVLATQIYFYIVGAQLDYASASTLGSILLVFSLGIFVIQYLWIGQRSYVTISGKSYRGDVQAIPTSLKWFVTVVLYGWMFFNILLYGSIFFGSFTVNWGVDYTLTLNNYINLFGNGMSDGAWPSLITTMIYAGIAAPMTALFGLLIAYVVVRQQFYGKKVIEFSTMLCFAVPGTVAGVSYILAFNNAPIYLTGTAAIVVISMVMRNVPVGIRSGIAGLGQLDKSLDEASLSLRASSWQTIRYIILPLLRPAILSTLVYSFVRAMTTVSAIIFLVTPETRVATSYILNRVEDGEYGIAIAYGSVLIVVMLAIILLFDFWVGEARVARSRSNNQES</sequence>
<evidence type="ECO:0000256" key="7">
    <source>
        <dbReference type="RuleBase" id="RU363032"/>
    </source>
</evidence>
<comment type="subcellular location">
    <subcellularLocation>
        <location evidence="1 7">Cell membrane</location>
        <topology evidence="1 7">Multi-pass membrane protein</topology>
    </subcellularLocation>
</comment>
<dbReference type="Pfam" id="PF00528">
    <property type="entry name" value="BPD_transp_1"/>
    <property type="match status" value="2"/>
</dbReference>
<dbReference type="InterPro" id="IPR000515">
    <property type="entry name" value="MetI-like"/>
</dbReference>
<evidence type="ECO:0000259" key="8">
    <source>
        <dbReference type="PROSITE" id="PS50928"/>
    </source>
</evidence>
<feature type="transmembrane region" description="Helical" evidence="7">
    <location>
        <begin position="21"/>
        <end position="42"/>
    </location>
</feature>
<feature type="transmembrane region" description="Helical" evidence="7">
    <location>
        <begin position="426"/>
        <end position="445"/>
    </location>
</feature>
<feature type="transmembrane region" description="Helical" evidence="7">
    <location>
        <begin position="236"/>
        <end position="258"/>
    </location>
</feature>
<reference evidence="9" key="1">
    <citation type="submission" date="2022-03" db="EMBL/GenBank/DDBJ databases">
        <title>Sea Food Isolates.</title>
        <authorList>
            <person name="Li c."/>
        </authorList>
    </citation>
    <scope>NUCLEOTIDE SEQUENCE</scope>
    <source>
        <strain evidence="9">19PA01SH03</strain>
    </source>
</reference>
<dbReference type="EMBL" id="CP095338">
    <property type="protein sequence ID" value="XAG21507.1"/>
    <property type="molecule type" value="Genomic_DNA"/>
</dbReference>
<feature type="transmembrane region" description="Helical" evidence="7">
    <location>
        <begin position="202"/>
        <end position="224"/>
    </location>
</feature>
<dbReference type="PANTHER" id="PTHR30183:SF7">
    <property type="entry name" value="FERRIC TRANSPORT SYSTEM PERMEASE PROTEIN FBPB 1-RELATED"/>
    <property type="match status" value="1"/>
</dbReference>
<dbReference type="GO" id="GO:0005886">
    <property type="term" value="C:plasma membrane"/>
    <property type="evidence" value="ECO:0007669"/>
    <property type="project" value="UniProtKB-SubCell"/>
</dbReference>
<feature type="transmembrane region" description="Helical" evidence="7">
    <location>
        <begin position="553"/>
        <end position="571"/>
    </location>
</feature>
<organism evidence="9">
    <name type="scientific">bacterium 19PA01SH03</name>
    <dbReference type="NCBI Taxonomy" id="2920705"/>
    <lineage>
        <taxon>Bacteria</taxon>
    </lineage>
</organism>
<comment type="similarity">
    <text evidence="7">Belongs to the binding-protein-dependent transport system permease family.</text>
</comment>
<feature type="transmembrane region" description="Helical" evidence="7">
    <location>
        <begin position="658"/>
        <end position="683"/>
    </location>
</feature>
<dbReference type="CDD" id="cd06261">
    <property type="entry name" value="TM_PBP2"/>
    <property type="match status" value="2"/>
</dbReference>
<feature type="transmembrane region" description="Helical" evidence="7">
    <location>
        <begin position="144"/>
        <end position="170"/>
    </location>
</feature>
<keyword evidence="5 7" id="KW-1133">Transmembrane helix</keyword>
<feature type="transmembrane region" description="Helical" evidence="7">
    <location>
        <begin position="91"/>
        <end position="112"/>
    </location>
</feature>
<feature type="transmembrane region" description="Helical" evidence="7">
    <location>
        <begin position="330"/>
        <end position="352"/>
    </location>
</feature>
<feature type="domain" description="ABC transmembrane type-1" evidence="8">
    <location>
        <begin position="198"/>
        <end position="403"/>
    </location>
</feature>
<evidence type="ECO:0000256" key="4">
    <source>
        <dbReference type="ARBA" id="ARBA00022692"/>
    </source>
</evidence>
<feature type="transmembrane region" description="Helical" evidence="7">
    <location>
        <begin position="615"/>
        <end position="638"/>
    </location>
</feature>
<protein>
    <submittedName>
        <fullName evidence="9">Iron ABC transporter permease</fullName>
    </submittedName>
</protein>
<dbReference type="AlphaFoldDB" id="A0AAU6SNC9"/>
<evidence type="ECO:0000313" key="9">
    <source>
        <dbReference type="EMBL" id="XAG21507.1"/>
    </source>
</evidence>
<dbReference type="SUPFAM" id="SSF161098">
    <property type="entry name" value="MetI-like"/>
    <property type="match status" value="2"/>
</dbReference>
<feature type="transmembrane region" description="Helical" evidence="7">
    <location>
        <begin position="494"/>
        <end position="515"/>
    </location>
</feature>